<accession>A0ABS2PJF7</accession>
<comment type="caution">
    <text evidence="1">The sequence shown here is derived from an EMBL/GenBank/DDBJ whole genome shotgun (WGS) entry which is preliminary data.</text>
</comment>
<dbReference type="Proteomes" id="UP000809081">
    <property type="component" value="Unassembled WGS sequence"/>
</dbReference>
<dbReference type="NCBIfam" id="NF046040">
    <property type="entry name" value="RelB_antitoxin"/>
    <property type="match status" value="1"/>
</dbReference>
<dbReference type="EMBL" id="JAFBEI010000005">
    <property type="protein sequence ID" value="MBM7635574.1"/>
    <property type="molecule type" value="Genomic_DNA"/>
</dbReference>
<sequence length="79" mass="8977">MTTITLKVSEADKTFMQAMAKFEGVSLSELIRTKTLEALEDEYDARVGEMAYQEYLDDLENNHKAITLDEMAKELGIDL</sequence>
<reference evidence="1 2" key="1">
    <citation type="submission" date="2021-01" db="EMBL/GenBank/DDBJ databases">
        <title>Genomic Encyclopedia of Type Strains, Phase IV (KMG-IV): sequencing the most valuable type-strain genomes for metagenomic binning, comparative biology and taxonomic classification.</title>
        <authorList>
            <person name="Goeker M."/>
        </authorList>
    </citation>
    <scope>NUCLEOTIDE SEQUENCE [LARGE SCALE GENOMIC DNA]</scope>
    <source>
        <strain evidence="1 2">DSM 27513</strain>
    </source>
</reference>
<keyword evidence="2" id="KW-1185">Reference proteome</keyword>
<evidence type="ECO:0000313" key="2">
    <source>
        <dbReference type="Proteomes" id="UP000809081"/>
    </source>
</evidence>
<dbReference type="RefSeq" id="WP_205016509.1">
    <property type="nucleotide sequence ID" value="NZ_JAFBEI010000005.1"/>
</dbReference>
<dbReference type="InterPro" id="IPR046257">
    <property type="entry name" value="DUF6290"/>
</dbReference>
<proteinExistence type="predicted"/>
<name>A0ABS2PJF7_9STRE</name>
<organism evidence="1 2">
    <name type="scientific">Streptococcus saliviloxodontae</name>
    <dbReference type="NCBI Taxonomy" id="1349416"/>
    <lineage>
        <taxon>Bacteria</taxon>
        <taxon>Bacillati</taxon>
        <taxon>Bacillota</taxon>
        <taxon>Bacilli</taxon>
        <taxon>Lactobacillales</taxon>
        <taxon>Streptococcaceae</taxon>
        <taxon>Streptococcus</taxon>
    </lineage>
</organism>
<evidence type="ECO:0000313" key="1">
    <source>
        <dbReference type="EMBL" id="MBM7635574.1"/>
    </source>
</evidence>
<gene>
    <name evidence="1" type="ORF">JOC31_000367</name>
</gene>
<protein>
    <recommendedName>
        <fullName evidence="3">Antitoxin</fullName>
    </recommendedName>
</protein>
<evidence type="ECO:0008006" key="3">
    <source>
        <dbReference type="Google" id="ProtNLM"/>
    </source>
</evidence>
<dbReference type="Pfam" id="PF19807">
    <property type="entry name" value="DUF6290"/>
    <property type="match status" value="1"/>
</dbReference>